<dbReference type="Gene3D" id="4.10.400.10">
    <property type="entry name" value="Low-density Lipoprotein Receptor"/>
    <property type="match status" value="1"/>
</dbReference>
<dbReference type="GO" id="GO:0005886">
    <property type="term" value="C:plasma membrane"/>
    <property type="evidence" value="ECO:0007669"/>
    <property type="project" value="TreeGrafter"/>
</dbReference>
<dbReference type="SUPFAM" id="SSF57424">
    <property type="entry name" value="LDL receptor-like module"/>
    <property type="match status" value="1"/>
</dbReference>
<sequence length="1322" mass="150765">MKADDKDVASSSGVSDGDEEGDEEEGVTSLGASDLMEKRARLSPTIKRGRDACPAVCSAMPASPNVVVAAETKPRHWSCNNKDYCRHRTSADQRKCLSLLYAEHSRNSGHVPDAESHLMGKENGQNPLGLGEAWQPQNAQHGNSNRMLFDSSDDSEDGRERPGDEQYEGSEENDDDDAKRDRLYQQSRFNHYQKLLKEHEFVEGGDEEEYLRFLYRRHLYYNQLQKISPKNIKLFRRFEQMQNERLKSQSKGAQMSHELTSAQASLAMADIDFRSRNKFYRRSKGQESAGKCGSLESRVQVRGKPTTRDCLHTSSQKPDFRREDLHAGQSGRGGHSTCSTSTFAHLDNFLTIPFLLLAFLSFLLVVESVNGCRLSEFTCGSYDCISADAFCDGEADCPDRSDEPRDCSPCNRTFYGDVGKSYEVSVKKPPDLLTTFTCHLTFIAGGETYGDLVQLTIQEFSLGDFFSYNSGCPQGWMQISERDRPYSDGYWCGDGKGFNIYYSETSTVTLTLKQFIPMDYIHFENLFQAPFKFRLSYKTLRLEQAVLRYGRHPASKNRGELAPGSLCDRFFTNCDEHRCAVQSPNYPGMYPRHITCHYILRQTRYVPYSRPLISVVQKNRLKFNVKDRSALPSQGIFPQGLQIWNSCDLVHDFLMIYDGNSTDAPLLLKVCGSGEMPLVTSTGSEMLVVFTTSRFDEPTSESFMPRKMGFELDVKVNYLDMDSQRFARNRQCVFHIFSSNNRTGDVTSVINSQPRNSTCVYLFHGEPHEVIWIHFRKYEILPKLGHYTVNLTECINPLFIYEGNLYDTRLPYNAPQKITKLADHCTTRPPPMCAREYRYSRQGLASGVKSCTRNESYIANGSKMTVVQFYNESTAALGMDFVLRYEFVNTRPGYRPSNDSKCDQEAISDGYSHRTGRFFAPLTSVLYGRWGHTHLKCQYRLLAAADEVVRITITKFRTASRYCYTTINNFTGSYDCETHGRRFASLIVSEYPWNDIEVPRLCTCDDKVLPIRYESRSRELRLKFDVSNMDDTHDFYDFMFEAQYEFIKKMSCKREQRFQGTSGEIVFHHLNISDERPCNNYPWLLQTSDSRKSIYFRIRGYDHLDRNCTSTTRLLIFKVGRLRPVGVLCPDPYSKNVVELFSFAWRGSGALEEQSTDKLVLEVTSRDQKNLYPQIGPHTLSWLQVSPARQYDWASEGIVMGCRQECPELGVCISEELWCDGIHHCPSGHDELIAHCFFQSVPWAYIGVGSTVSVLLLFGVIIYGGIRLRSAGKKKTRSPTIPTLPTASESLFSSDKDAAERDGHVSSTYSLDYSEMDYVTTL</sequence>
<organism evidence="6 7">
    <name type="scientific">Hyalella azteca</name>
    <name type="common">Amphipod</name>
    <dbReference type="NCBI Taxonomy" id="294128"/>
    <lineage>
        <taxon>Eukaryota</taxon>
        <taxon>Metazoa</taxon>
        <taxon>Ecdysozoa</taxon>
        <taxon>Arthropoda</taxon>
        <taxon>Crustacea</taxon>
        <taxon>Multicrustacea</taxon>
        <taxon>Malacostraca</taxon>
        <taxon>Eumalacostraca</taxon>
        <taxon>Peracarida</taxon>
        <taxon>Amphipoda</taxon>
        <taxon>Senticaudata</taxon>
        <taxon>Talitrida</taxon>
        <taxon>Talitroidea</taxon>
        <taxon>Hyalellidae</taxon>
        <taxon>Hyalella</taxon>
    </lineage>
</organism>
<feature type="compositionally biased region" description="Polar residues" evidence="3">
    <location>
        <begin position="135"/>
        <end position="146"/>
    </location>
</feature>
<keyword evidence="4" id="KW-0472">Membrane</keyword>
<dbReference type="PROSITE" id="PS50068">
    <property type="entry name" value="LDLRA_2"/>
    <property type="match status" value="1"/>
</dbReference>
<protein>
    <submittedName>
        <fullName evidence="7">Uncharacterized protein LOC108679604</fullName>
    </submittedName>
</protein>
<dbReference type="RefSeq" id="XP_018023748.2">
    <property type="nucleotide sequence ID" value="XM_018168259.2"/>
</dbReference>
<dbReference type="SUPFAM" id="SSF49854">
    <property type="entry name" value="Spermadhesin, CUB domain"/>
    <property type="match status" value="1"/>
</dbReference>
<dbReference type="PRINTS" id="PR00261">
    <property type="entry name" value="LDLRECEPTOR"/>
</dbReference>
<dbReference type="Pfam" id="PF25090">
    <property type="entry name" value="DUF7805"/>
    <property type="match status" value="1"/>
</dbReference>
<dbReference type="SMART" id="SM00192">
    <property type="entry name" value="LDLa"/>
    <property type="match status" value="2"/>
</dbReference>
<dbReference type="GeneID" id="108679604"/>
<dbReference type="InterPro" id="IPR056707">
    <property type="entry name" value="DUF7805"/>
</dbReference>
<dbReference type="Proteomes" id="UP000694843">
    <property type="component" value="Unplaced"/>
</dbReference>
<feature type="region of interest" description="Disordered" evidence="3">
    <location>
        <begin position="1"/>
        <end position="38"/>
    </location>
</feature>
<feature type="region of interest" description="Disordered" evidence="3">
    <location>
        <begin position="304"/>
        <end position="334"/>
    </location>
</feature>
<evidence type="ECO:0000259" key="5">
    <source>
        <dbReference type="PROSITE" id="PS01180"/>
    </source>
</evidence>
<dbReference type="InterPro" id="IPR023415">
    <property type="entry name" value="LDLR_class-A_CS"/>
</dbReference>
<feature type="disulfide bond" evidence="2">
    <location>
        <begin position="372"/>
        <end position="384"/>
    </location>
</feature>
<feature type="compositionally biased region" description="Acidic residues" evidence="3">
    <location>
        <begin position="16"/>
        <end position="26"/>
    </location>
</feature>
<dbReference type="CDD" id="cd00041">
    <property type="entry name" value="CUB"/>
    <property type="match status" value="1"/>
</dbReference>
<dbReference type="InterPro" id="IPR036055">
    <property type="entry name" value="LDL_receptor-like_sf"/>
</dbReference>
<proteinExistence type="predicted"/>
<dbReference type="SMART" id="SM00042">
    <property type="entry name" value="CUB"/>
    <property type="match status" value="1"/>
</dbReference>
<dbReference type="OMA" id="RICSHAN"/>
<comment type="caution">
    <text evidence="2">Lacks conserved residue(s) required for the propagation of feature annotation.</text>
</comment>
<dbReference type="Pfam" id="PF00057">
    <property type="entry name" value="Ldl_recept_a"/>
    <property type="match status" value="1"/>
</dbReference>
<evidence type="ECO:0000313" key="6">
    <source>
        <dbReference type="Proteomes" id="UP000694843"/>
    </source>
</evidence>
<name>A0A8B7PCC9_HYAAZ</name>
<feature type="compositionally biased region" description="Acidic residues" evidence="3">
    <location>
        <begin position="165"/>
        <end position="176"/>
    </location>
</feature>
<keyword evidence="4" id="KW-0812">Transmembrane</keyword>
<feature type="region of interest" description="Disordered" evidence="3">
    <location>
        <begin position="107"/>
        <end position="179"/>
    </location>
</feature>
<keyword evidence="4" id="KW-1133">Transmembrane helix</keyword>
<feature type="domain" description="CUB" evidence="5">
    <location>
        <begin position="567"/>
        <end position="717"/>
    </location>
</feature>
<evidence type="ECO:0000313" key="7">
    <source>
        <dbReference type="RefSeq" id="XP_018023748.2"/>
    </source>
</evidence>
<evidence type="ECO:0000256" key="4">
    <source>
        <dbReference type="SAM" id="Phobius"/>
    </source>
</evidence>
<dbReference type="OrthoDB" id="10037824at2759"/>
<keyword evidence="6" id="KW-1185">Reference proteome</keyword>
<evidence type="ECO:0000256" key="3">
    <source>
        <dbReference type="SAM" id="MobiDB-lite"/>
    </source>
</evidence>
<dbReference type="CDD" id="cd00112">
    <property type="entry name" value="LDLa"/>
    <property type="match status" value="2"/>
</dbReference>
<evidence type="ECO:0000256" key="2">
    <source>
        <dbReference type="PROSITE-ProRule" id="PRU00124"/>
    </source>
</evidence>
<dbReference type="KEGG" id="hazt:108679604"/>
<dbReference type="InterPro" id="IPR053207">
    <property type="entry name" value="Non-NMDA_GluR_Accessory"/>
</dbReference>
<dbReference type="Gene3D" id="2.60.120.290">
    <property type="entry name" value="Spermadhesin, CUB domain"/>
    <property type="match status" value="1"/>
</dbReference>
<dbReference type="PROSITE" id="PS01209">
    <property type="entry name" value="LDLRA_1"/>
    <property type="match status" value="1"/>
</dbReference>
<feature type="disulfide bond" evidence="2">
    <location>
        <begin position="379"/>
        <end position="397"/>
    </location>
</feature>
<accession>A0A8B7PCC9</accession>
<reference evidence="7" key="1">
    <citation type="submission" date="2025-08" db="UniProtKB">
        <authorList>
            <consortium name="RefSeq"/>
        </authorList>
    </citation>
    <scope>IDENTIFICATION</scope>
    <source>
        <tissue evidence="7">Whole organism</tissue>
    </source>
</reference>
<dbReference type="InterPro" id="IPR035914">
    <property type="entry name" value="Sperma_CUB_dom_sf"/>
</dbReference>
<dbReference type="PROSITE" id="PS01180">
    <property type="entry name" value="CUB"/>
    <property type="match status" value="1"/>
</dbReference>
<keyword evidence="1 2" id="KW-1015">Disulfide bond</keyword>
<dbReference type="InterPro" id="IPR000859">
    <property type="entry name" value="CUB_dom"/>
</dbReference>
<dbReference type="PANTHER" id="PTHR47537">
    <property type="entry name" value="CUBILIN"/>
    <property type="match status" value="1"/>
</dbReference>
<feature type="transmembrane region" description="Helical" evidence="4">
    <location>
        <begin position="1243"/>
        <end position="1266"/>
    </location>
</feature>
<dbReference type="InterPro" id="IPR002172">
    <property type="entry name" value="LDrepeatLR_classA_rpt"/>
</dbReference>
<evidence type="ECO:0000256" key="1">
    <source>
        <dbReference type="ARBA" id="ARBA00023157"/>
    </source>
</evidence>
<gene>
    <name evidence="7" type="primary">LOC108679604</name>
</gene>
<dbReference type="PANTHER" id="PTHR47537:SF3">
    <property type="entry name" value="CUB DOMAIN-CONTAINING PROTEIN"/>
    <property type="match status" value="1"/>
</dbReference>